<gene>
    <name evidence="1" type="ORF">JD844_025248</name>
</gene>
<sequence>MGQQGVLDPCILIANVFDSEVGVVFEETEACDWWSLGALLFELLTGKTLVECHPAGINTHTCLNLPDHISEEARSLLQQFNSGERLGAGIAGVEDIKSHPFFALIDWAELTK</sequence>
<reference evidence="1 2" key="1">
    <citation type="journal article" date="2022" name="Gigascience">
        <title>A chromosome-level genome assembly and annotation of the desert horned lizard, Phrynosoma platyrhinos, provides insight into chromosomal rearrangements among reptiles.</title>
        <authorList>
            <person name="Koochekian N."/>
            <person name="Ascanio A."/>
            <person name="Farleigh K."/>
            <person name="Card D.C."/>
            <person name="Schield D.R."/>
            <person name="Castoe T.A."/>
            <person name="Jezkova T."/>
        </authorList>
    </citation>
    <scope>NUCLEOTIDE SEQUENCE [LARGE SCALE GENOMIC DNA]</scope>
    <source>
        <strain evidence="1">NK-2021</strain>
    </source>
</reference>
<proteinExistence type="predicted"/>
<protein>
    <recommendedName>
        <fullName evidence="3">Protein kinase domain-containing protein</fullName>
    </recommendedName>
</protein>
<dbReference type="PANTHER" id="PTHR15508">
    <property type="entry name" value="RIBOSOMAL PROTEIN S6 KINASE"/>
    <property type="match status" value="1"/>
</dbReference>
<dbReference type="Proteomes" id="UP000826234">
    <property type="component" value="Unassembled WGS sequence"/>
</dbReference>
<keyword evidence="2" id="KW-1185">Reference proteome</keyword>
<dbReference type="Gene3D" id="1.10.510.10">
    <property type="entry name" value="Transferase(Phosphotransferase) domain 1"/>
    <property type="match status" value="1"/>
</dbReference>
<dbReference type="SUPFAM" id="SSF56112">
    <property type="entry name" value="Protein kinase-like (PK-like)"/>
    <property type="match status" value="1"/>
</dbReference>
<name>A0ABQ7SZF5_PHRPL</name>
<dbReference type="PANTHER" id="PTHR15508:SF2">
    <property type="entry name" value="RIBOSOMAL PROTEIN S6 KINASE DELTA-1"/>
    <property type="match status" value="1"/>
</dbReference>
<accession>A0ABQ7SZF5</accession>
<dbReference type="InterPro" id="IPR051866">
    <property type="entry name" value="Intracell_Sig-Traffick_Protein"/>
</dbReference>
<organism evidence="1 2">
    <name type="scientific">Phrynosoma platyrhinos</name>
    <name type="common">Desert horned lizard</name>
    <dbReference type="NCBI Taxonomy" id="52577"/>
    <lineage>
        <taxon>Eukaryota</taxon>
        <taxon>Metazoa</taxon>
        <taxon>Chordata</taxon>
        <taxon>Craniata</taxon>
        <taxon>Vertebrata</taxon>
        <taxon>Euteleostomi</taxon>
        <taxon>Lepidosauria</taxon>
        <taxon>Squamata</taxon>
        <taxon>Bifurcata</taxon>
        <taxon>Unidentata</taxon>
        <taxon>Episquamata</taxon>
        <taxon>Toxicofera</taxon>
        <taxon>Iguania</taxon>
        <taxon>Phrynosomatidae</taxon>
        <taxon>Phrynosomatinae</taxon>
        <taxon>Phrynosoma</taxon>
    </lineage>
</organism>
<dbReference type="EMBL" id="JAIPUX010003289">
    <property type="protein sequence ID" value="KAH0622710.1"/>
    <property type="molecule type" value="Genomic_DNA"/>
</dbReference>
<evidence type="ECO:0000313" key="1">
    <source>
        <dbReference type="EMBL" id="KAH0622710.1"/>
    </source>
</evidence>
<comment type="caution">
    <text evidence="1">The sequence shown here is derived from an EMBL/GenBank/DDBJ whole genome shotgun (WGS) entry which is preliminary data.</text>
</comment>
<dbReference type="InterPro" id="IPR011009">
    <property type="entry name" value="Kinase-like_dom_sf"/>
</dbReference>
<evidence type="ECO:0000313" key="2">
    <source>
        <dbReference type="Proteomes" id="UP000826234"/>
    </source>
</evidence>
<evidence type="ECO:0008006" key="3">
    <source>
        <dbReference type="Google" id="ProtNLM"/>
    </source>
</evidence>